<accession>A0A182WPK8</accession>
<organism evidence="1 2">
    <name type="scientific">Anopheles minimus</name>
    <dbReference type="NCBI Taxonomy" id="112268"/>
    <lineage>
        <taxon>Eukaryota</taxon>
        <taxon>Metazoa</taxon>
        <taxon>Ecdysozoa</taxon>
        <taxon>Arthropoda</taxon>
        <taxon>Hexapoda</taxon>
        <taxon>Insecta</taxon>
        <taxon>Pterygota</taxon>
        <taxon>Neoptera</taxon>
        <taxon>Endopterygota</taxon>
        <taxon>Diptera</taxon>
        <taxon>Nematocera</taxon>
        <taxon>Culicoidea</taxon>
        <taxon>Culicidae</taxon>
        <taxon>Anophelinae</taxon>
        <taxon>Anopheles</taxon>
    </lineage>
</organism>
<evidence type="ECO:0000313" key="1">
    <source>
        <dbReference type="EnsemblMetazoa" id="AMIN014605-PA"/>
    </source>
</evidence>
<dbReference type="VEuPathDB" id="VectorBase:AMIN014605"/>
<evidence type="ECO:0000313" key="2">
    <source>
        <dbReference type="Proteomes" id="UP000075920"/>
    </source>
</evidence>
<dbReference type="Proteomes" id="UP000075920">
    <property type="component" value="Unassembled WGS sequence"/>
</dbReference>
<name>A0A182WPK8_9DIPT</name>
<protein>
    <submittedName>
        <fullName evidence="1">Uncharacterized protein</fullName>
    </submittedName>
</protein>
<proteinExistence type="predicted"/>
<sequence>MCSSRIWGDQQNIITQYT</sequence>
<reference evidence="1" key="2">
    <citation type="submission" date="2020-05" db="UniProtKB">
        <authorList>
            <consortium name="EnsemblMetazoa"/>
        </authorList>
    </citation>
    <scope>IDENTIFICATION</scope>
    <source>
        <strain evidence="1">MINIMUS1</strain>
    </source>
</reference>
<reference evidence="2" key="1">
    <citation type="submission" date="2013-03" db="EMBL/GenBank/DDBJ databases">
        <title>The Genome Sequence of Anopheles minimus MINIMUS1.</title>
        <authorList>
            <consortium name="The Broad Institute Genomics Platform"/>
            <person name="Neafsey D.E."/>
            <person name="Walton C."/>
            <person name="Walker B."/>
            <person name="Young S.K."/>
            <person name="Zeng Q."/>
            <person name="Gargeya S."/>
            <person name="Fitzgerald M."/>
            <person name="Haas B."/>
            <person name="Abouelleil A."/>
            <person name="Allen A.W."/>
            <person name="Alvarado L."/>
            <person name="Arachchi H.M."/>
            <person name="Berlin A.M."/>
            <person name="Chapman S.B."/>
            <person name="Gainer-Dewar J."/>
            <person name="Goldberg J."/>
            <person name="Griggs A."/>
            <person name="Gujja S."/>
            <person name="Hansen M."/>
            <person name="Howarth C."/>
            <person name="Imamovic A."/>
            <person name="Ireland A."/>
            <person name="Larimer J."/>
            <person name="McCowan C."/>
            <person name="Murphy C."/>
            <person name="Pearson M."/>
            <person name="Poon T.W."/>
            <person name="Priest M."/>
            <person name="Roberts A."/>
            <person name="Saif S."/>
            <person name="Shea T."/>
            <person name="Sisk P."/>
            <person name="Sykes S."/>
            <person name="Wortman J."/>
            <person name="Nusbaum C."/>
            <person name="Birren B."/>
        </authorList>
    </citation>
    <scope>NUCLEOTIDE SEQUENCE [LARGE SCALE GENOMIC DNA]</scope>
    <source>
        <strain evidence="2">MINIMUS1</strain>
    </source>
</reference>
<keyword evidence="2" id="KW-1185">Reference proteome</keyword>
<dbReference type="AlphaFoldDB" id="A0A182WPK8"/>
<dbReference type="EnsemblMetazoa" id="AMIN014605-RA">
    <property type="protein sequence ID" value="AMIN014605-PA"/>
    <property type="gene ID" value="AMIN014605"/>
</dbReference>